<evidence type="ECO:0000313" key="3">
    <source>
        <dbReference type="Proteomes" id="UP001492380"/>
    </source>
</evidence>
<feature type="chain" id="PRO_5047521959" evidence="1">
    <location>
        <begin position="22"/>
        <end position="210"/>
    </location>
</feature>
<comment type="caution">
    <text evidence="2">The sequence shown here is derived from an EMBL/GenBank/DDBJ whole genome shotgun (WGS) entry which is preliminary data.</text>
</comment>
<evidence type="ECO:0000256" key="1">
    <source>
        <dbReference type="SAM" id="SignalP"/>
    </source>
</evidence>
<feature type="signal peptide" evidence="1">
    <location>
        <begin position="1"/>
        <end position="21"/>
    </location>
</feature>
<dbReference type="EMBL" id="JBBWRZ010000003">
    <property type="protein sequence ID" value="KAK8240054.1"/>
    <property type="molecule type" value="Genomic_DNA"/>
</dbReference>
<reference evidence="2 3" key="1">
    <citation type="submission" date="2024-04" db="EMBL/GenBank/DDBJ databases">
        <title>Phyllosticta paracitricarpa is synonymous to the EU quarantine fungus P. citricarpa based on phylogenomic analyses.</title>
        <authorList>
            <consortium name="Lawrence Berkeley National Laboratory"/>
            <person name="Van Ingen-Buijs V.A."/>
            <person name="Van Westerhoven A.C."/>
            <person name="Haridas S."/>
            <person name="Skiadas P."/>
            <person name="Martin F."/>
            <person name="Groenewald J.Z."/>
            <person name="Crous P.W."/>
            <person name="Seidl M.F."/>
        </authorList>
    </citation>
    <scope>NUCLEOTIDE SEQUENCE [LARGE SCALE GENOMIC DNA]</scope>
    <source>
        <strain evidence="2 3">CBS 123374</strain>
    </source>
</reference>
<proteinExistence type="predicted"/>
<name>A0ABR1YV38_9PEZI</name>
<keyword evidence="3" id="KW-1185">Reference proteome</keyword>
<organism evidence="2 3">
    <name type="scientific">Phyllosticta capitalensis</name>
    <dbReference type="NCBI Taxonomy" id="121624"/>
    <lineage>
        <taxon>Eukaryota</taxon>
        <taxon>Fungi</taxon>
        <taxon>Dikarya</taxon>
        <taxon>Ascomycota</taxon>
        <taxon>Pezizomycotina</taxon>
        <taxon>Dothideomycetes</taxon>
        <taxon>Dothideomycetes incertae sedis</taxon>
        <taxon>Botryosphaeriales</taxon>
        <taxon>Phyllostictaceae</taxon>
        <taxon>Phyllosticta</taxon>
    </lineage>
</organism>
<gene>
    <name evidence="2" type="ORF">HDK90DRAFT_171181</name>
</gene>
<keyword evidence="1" id="KW-0732">Signal</keyword>
<protein>
    <submittedName>
        <fullName evidence="2">Uncharacterized protein</fullName>
    </submittedName>
</protein>
<evidence type="ECO:0000313" key="2">
    <source>
        <dbReference type="EMBL" id="KAK8240054.1"/>
    </source>
</evidence>
<dbReference type="Proteomes" id="UP001492380">
    <property type="component" value="Unassembled WGS sequence"/>
</dbReference>
<sequence>MINPMNTVFAYLFLLIPFIQGMPLDPKSPLERAVIEKRQANVCPDDAHPAAKHYHTEYCASPGSLYKTKKAECINNNRSVRITCGIPNTRAEATHDINCDENEFCQPDNGRNCLEEDNQPMAACVVDFTPANIDPLHRCYTTQHIEIATGAVLLHAHTKGTHVNFKDQHSQVAHPDTSYFDEQLYGPTYVDLRVVAPCLTPIYYSLFKGL</sequence>
<accession>A0ABR1YV38</accession>